<sequence>AHINYMKYEEENSHGPVNGMLNAPSLGSPIRVRSETTQPDREVPLVRKLRSIHSFELEKRLTLESKPDTDKFLEICLQKMQKNLTAGKETAVASSPVPQKTSIPAAIPRTDHVWHYDEEYLPDASKPVSASSPEQGDGIVSNGFVAVNLSSCRQEVDSKEWVIVDKDRDLQDFRTNGALLPKTTGSPSDEEPEVLQVLEESPQEEQLRLSAWAENNIHAKNEALGVGLDLAADHVTAASEQFTDKLELIGGVAGQLLTATPTSPMEAQAEGALTPITVPRPSVASTQSASESFHYGHQLEKRDRDTHAMEHIVEVSSPKENLLGLVVTEDALPTSTSRTDLVLQLNRISHEVLDREGHGKECVRHLDGGQKDLPEQCRCREEEEEPENLPVEIEEGKLLVVSEDAIEMSHKEQSSSPPGSSKFVEAEPPAAIESADESKPRASCLMLNSDANQNFQTWVPKVISIFRGGSGAAGFLCFPHWWGPSPSCQPSALT</sequence>
<reference evidence="2" key="2">
    <citation type="submission" date="2025-09" db="UniProtKB">
        <authorList>
            <consortium name="Ensembl"/>
        </authorList>
    </citation>
    <scope>IDENTIFICATION</scope>
</reference>
<evidence type="ECO:0000313" key="2">
    <source>
        <dbReference type="Ensembl" id="ENSPCEP00000026057.1"/>
    </source>
</evidence>
<dbReference type="Proteomes" id="UP000694393">
    <property type="component" value="Unplaced"/>
</dbReference>
<proteinExistence type="predicted"/>
<name>A0A8C8SWU8_9SAUR</name>
<dbReference type="Ensembl" id="ENSPCET00000026923.1">
    <property type="protein sequence ID" value="ENSPCEP00000026057.1"/>
    <property type="gene ID" value="ENSPCEG00000019573.1"/>
</dbReference>
<evidence type="ECO:0000313" key="3">
    <source>
        <dbReference type="Proteomes" id="UP000694393"/>
    </source>
</evidence>
<protein>
    <submittedName>
        <fullName evidence="2">Tau tubulin kinase 2</fullName>
    </submittedName>
</protein>
<evidence type="ECO:0000256" key="1">
    <source>
        <dbReference type="SAM" id="MobiDB-lite"/>
    </source>
</evidence>
<organism evidence="2 3">
    <name type="scientific">Pelusios castaneus</name>
    <name type="common">West African mud turtle</name>
    <dbReference type="NCBI Taxonomy" id="367368"/>
    <lineage>
        <taxon>Eukaryota</taxon>
        <taxon>Metazoa</taxon>
        <taxon>Chordata</taxon>
        <taxon>Craniata</taxon>
        <taxon>Vertebrata</taxon>
        <taxon>Euteleostomi</taxon>
        <taxon>Archelosauria</taxon>
        <taxon>Testudinata</taxon>
        <taxon>Testudines</taxon>
        <taxon>Pleurodira</taxon>
        <taxon>Pelomedusidae</taxon>
        <taxon>Pelusios</taxon>
    </lineage>
</organism>
<dbReference type="AlphaFoldDB" id="A0A8C8SWU8"/>
<keyword evidence="3" id="KW-1185">Reference proteome</keyword>
<feature type="region of interest" description="Disordered" evidence="1">
    <location>
        <begin position="409"/>
        <end position="438"/>
    </location>
</feature>
<accession>A0A8C8SWU8</accession>
<reference evidence="2" key="1">
    <citation type="submission" date="2025-08" db="UniProtKB">
        <authorList>
            <consortium name="Ensembl"/>
        </authorList>
    </citation>
    <scope>IDENTIFICATION</scope>
</reference>